<gene>
    <name evidence="2" type="ORF">SI7747_04004567</name>
</gene>
<keyword evidence="3" id="KW-1185">Reference proteome</keyword>
<dbReference type="EMBL" id="CACRZD030000004">
    <property type="protein sequence ID" value="CAA6658117.1"/>
    <property type="molecule type" value="Genomic_DNA"/>
</dbReference>
<evidence type="ECO:0000256" key="1">
    <source>
        <dbReference type="SAM" id="SignalP"/>
    </source>
</evidence>
<dbReference type="EMBL" id="LR743591">
    <property type="protein sequence ID" value="CAA2618400.1"/>
    <property type="molecule type" value="Genomic_DNA"/>
</dbReference>
<reference evidence="2 3" key="1">
    <citation type="submission" date="2019-12" db="EMBL/GenBank/DDBJ databases">
        <authorList>
            <person name="Scholz U."/>
            <person name="Mascher M."/>
            <person name="Fiebig A."/>
        </authorList>
    </citation>
    <scope>NUCLEOTIDE SEQUENCE</scope>
</reference>
<proteinExistence type="predicted"/>
<sequence length="93" mass="9841">MATARKTPVAATAAVLLLLIAAAALAPASASRLTIYRSLGCRRPLAGLCSVCYSFGPVLPSVRLQGPYITVASNALRCYPPFPYRSIRMPCLT</sequence>
<name>A0A7I8IJQ3_SPIIN</name>
<evidence type="ECO:0000313" key="3">
    <source>
        <dbReference type="Proteomes" id="UP001189122"/>
    </source>
</evidence>
<organism evidence="2">
    <name type="scientific">Spirodela intermedia</name>
    <name type="common">Intermediate duckweed</name>
    <dbReference type="NCBI Taxonomy" id="51605"/>
    <lineage>
        <taxon>Eukaryota</taxon>
        <taxon>Viridiplantae</taxon>
        <taxon>Streptophyta</taxon>
        <taxon>Embryophyta</taxon>
        <taxon>Tracheophyta</taxon>
        <taxon>Spermatophyta</taxon>
        <taxon>Magnoliopsida</taxon>
        <taxon>Liliopsida</taxon>
        <taxon>Araceae</taxon>
        <taxon>Lemnoideae</taxon>
        <taxon>Spirodela</taxon>
    </lineage>
</organism>
<evidence type="ECO:0000313" key="2">
    <source>
        <dbReference type="EMBL" id="CAA2618400.1"/>
    </source>
</evidence>
<feature type="chain" id="PRO_5029441583" evidence="1">
    <location>
        <begin position="31"/>
        <end position="93"/>
    </location>
</feature>
<dbReference type="AlphaFoldDB" id="A0A7I8IJQ3"/>
<dbReference type="Proteomes" id="UP001189122">
    <property type="component" value="Unassembled WGS sequence"/>
</dbReference>
<feature type="signal peptide" evidence="1">
    <location>
        <begin position="1"/>
        <end position="30"/>
    </location>
</feature>
<keyword evidence="1" id="KW-0732">Signal</keyword>
<protein>
    <submittedName>
        <fullName evidence="2">Uncharacterized protein</fullName>
    </submittedName>
</protein>
<accession>A0A7I8IJQ3</accession>